<name>A0ABQ4MWN9_9BACL</name>
<proteinExistence type="predicted"/>
<dbReference type="Proteomes" id="UP000681290">
    <property type="component" value="Unassembled WGS sequence"/>
</dbReference>
<evidence type="ECO:0000313" key="2">
    <source>
        <dbReference type="EMBL" id="GIP60353.1"/>
    </source>
</evidence>
<protein>
    <submittedName>
        <fullName evidence="2">Uncharacterized protein</fullName>
    </submittedName>
</protein>
<dbReference type="EMBL" id="BOSM01000009">
    <property type="protein sequence ID" value="GIP60353.1"/>
    <property type="molecule type" value="Genomic_DNA"/>
</dbReference>
<evidence type="ECO:0000313" key="3">
    <source>
        <dbReference type="Proteomes" id="UP000681290"/>
    </source>
</evidence>
<feature type="region of interest" description="Disordered" evidence="1">
    <location>
        <begin position="74"/>
        <end position="97"/>
    </location>
</feature>
<evidence type="ECO:0000256" key="1">
    <source>
        <dbReference type="SAM" id="MobiDB-lite"/>
    </source>
</evidence>
<accession>A0ABQ4MWN9</accession>
<gene>
    <name evidence="2" type="ORF">J15TS10_41670</name>
</gene>
<reference evidence="2 3" key="1">
    <citation type="submission" date="2021-03" db="EMBL/GenBank/DDBJ databases">
        <title>Antimicrobial resistance genes in bacteria isolated from Japanese honey, and their potential for conferring macrolide and lincosamide resistance in the American foulbrood pathogen Paenibacillus larvae.</title>
        <authorList>
            <person name="Okamoto M."/>
            <person name="Kumagai M."/>
            <person name="Kanamori H."/>
            <person name="Takamatsu D."/>
        </authorList>
    </citation>
    <scope>NUCLEOTIDE SEQUENCE [LARGE SCALE GENOMIC DNA]</scope>
    <source>
        <strain evidence="2 3">J15TS10</strain>
    </source>
</reference>
<sequence length="97" mass="10823">MYEIQLVSMKIHLSDQNSPLNDDPFQLKPTGIETFSPAKFHLAKLPTCPTPQHRNIPLQDGSPIALPAKNLLNSYQNDGERTKGRPSQADLSTHLFT</sequence>
<comment type="caution">
    <text evidence="2">The sequence shown here is derived from an EMBL/GenBank/DDBJ whole genome shotgun (WGS) entry which is preliminary data.</text>
</comment>
<keyword evidence="3" id="KW-1185">Reference proteome</keyword>
<organism evidence="2 3">
    <name type="scientific">Paenibacillus woosongensis</name>
    <dbReference type="NCBI Taxonomy" id="307580"/>
    <lineage>
        <taxon>Bacteria</taxon>
        <taxon>Bacillati</taxon>
        <taxon>Bacillota</taxon>
        <taxon>Bacilli</taxon>
        <taxon>Bacillales</taxon>
        <taxon>Paenibacillaceae</taxon>
        <taxon>Paenibacillus</taxon>
    </lineage>
</organism>